<keyword evidence="2" id="KW-1185">Reference proteome</keyword>
<evidence type="ECO:0008006" key="3">
    <source>
        <dbReference type="Google" id="ProtNLM"/>
    </source>
</evidence>
<accession>A0A1T5ESK9</accession>
<gene>
    <name evidence="1" type="ORF">SAMN05660841_02768</name>
</gene>
<dbReference type="Proteomes" id="UP000190150">
    <property type="component" value="Unassembled WGS sequence"/>
</dbReference>
<proteinExistence type="predicted"/>
<dbReference type="AlphaFoldDB" id="A0A1T5ESK9"/>
<evidence type="ECO:0000313" key="2">
    <source>
        <dbReference type="Proteomes" id="UP000190150"/>
    </source>
</evidence>
<reference evidence="2" key="1">
    <citation type="submission" date="2017-02" db="EMBL/GenBank/DDBJ databases">
        <authorList>
            <person name="Varghese N."/>
            <person name="Submissions S."/>
        </authorList>
    </citation>
    <scope>NUCLEOTIDE SEQUENCE [LARGE SCALE GENOMIC DNA]</scope>
    <source>
        <strain evidence="2">DSM 24091</strain>
    </source>
</reference>
<evidence type="ECO:0000313" key="1">
    <source>
        <dbReference type="EMBL" id="SKB86943.1"/>
    </source>
</evidence>
<protein>
    <recommendedName>
        <fullName evidence="3">Tetratricopeptide repeat protein</fullName>
    </recommendedName>
</protein>
<name>A0A1T5ESK9_9SPHI</name>
<organism evidence="1 2">
    <name type="scientific">Sphingobacterium nematocida</name>
    <dbReference type="NCBI Taxonomy" id="1513896"/>
    <lineage>
        <taxon>Bacteria</taxon>
        <taxon>Pseudomonadati</taxon>
        <taxon>Bacteroidota</taxon>
        <taxon>Sphingobacteriia</taxon>
        <taxon>Sphingobacteriales</taxon>
        <taxon>Sphingobacteriaceae</taxon>
        <taxon>Sphingobacterium</taxon>
    </lineage>
</organism>
<dbReference type="EMBL" id="FUZF01000012">
    <property type="protein sequence ID" value="SKB86943.1"/>
    <property type="molecule type" value="Genomic_DNA"/>
</dbReference>
<sequence length="378" mass="43676">MRTGSDKPIEVMIDLNNSQHTLYRQALIDPSRLTEDDLLGLIVRYPYSQPLIFAYERRKKLINEDSPNRELALLYAANANWLWNFVNAPVVKVEELVPEREGYVPFELYDNLTEDVILESENGDEEELLVGDDRVDVEEEIAVSSIVEETEVLTPSEEGIELDKLVQGGAVLGDYFVFERKERESAVDVEEEIVPKPASEDPEDVSLYNDDLMPYSFRWWLHKTRLEHASTYQPFITPHLPRPEKGNFDLSKLDETILDQQIKENIIHFQEPESKLSDAVKNSPLKHVEPKKSDQVIDRFIKEEPMIQAPSAENLNNENMARQSAEDNYSLVTETLANIYVDQALYLKAIEVFKKLILKYPEKKSYFAARIQDLEKNL</sequence>
<dbReference type="STRING" id="1513896.SAMN05660841_02768"/>